<feature type="domain" description="Fucosyltransferase C-terminal" evidence="6">
    <location>
        <begin position="149"/>
        <end position="316"/>
    </location>
</feature>
<dbReference type="InterPro" id="IPR055270">
    <property type="entry name" value="Glyco_tran_10_C"/>
</dbReference>
<dbReference type="InterPro" id="IPR001503">
    <property type="entry name" value="Glyco_trans_10"/>
</dbReference>
<dbReference type="PANTHER" id="PTHR11929">
    <property type="entry name" value="ALPHA- 1,3 -FUCOSYLTRANSFERASE"/>
    <property type="match status" value="1"/>
</dbReference>
<evidence type="ECO:0000259" key="6">
    <source>
        <dbReference type="Pfam" id="PF00852"/>
    </source>
</evidence>
<dbReference type="Proteomes" id="UP000823046">
    <property type="component" value="Unassembled WGS sequence"/>
</dbReference>
<organism evidence="7 8">
    <name type="scientific">Cardiosporidium cionae</name>
    <dbReference type="NCBI Taxonomy" id="476202"/>
    <lineage>
        <taxon>Eukaryota</taxon>
        <taxon>Sar</taxon>
        <taxon>Alveolata</taxon>
        <taxon>Apicomplexa</taxon>
        <taxon>Aconoidasida</taxon>
        <taxon>Nephromycida</taxon>
        <taxon>Cardiosporidium</taxon>
    </lineage>
</organism>
<comment type="subcellular location">
    <subcellularLocation>
        <location evidence="5">Golgi apparatus</location>
        <location evidence="5">Golgi stack membrane</location>
        <topology evidence="5">Single-pass type II membrane protein</topology>
    </subcellularLocation>
</comment>
<reference evidence="7 8" key="1">
    <citation type="journal article" date="2020" name="bioRxiv">
        <title>Metabolic contributions of an alphaproteobacterial endosymbiont in the apicomplexan Cardiosporidium cionae.</title>
        <authorList>
            <person name="Hunter E.S."/>
            <person name="Paight C.J."/>
            <person name="Lane C.E."/>
        </authorList>
    </citation>
    <scope>NUCLEOTIDE SEQUENCE [LARGE SCALE GENOMIC DNA]</scope>
    <source>
        <strain evidence="7">ESH_2018</strain>
    </source>
</reference>
<comment type="pathway">
    <text evidence="1">Protein modification; protein glycosylation.</text>
</comment>
<comment type="caution">
    <text evidence="7">The sequence shown here is derived from an EMBL/GenBank/DDBJ whole genome shotgun (WGS) entry which is preliminary data.</text>
</comment>
<accession>A0ABQ7J4A9</accession>
<dbReference type="EC" id="2.4.1.-" evidence="5"/>
<evidence type="ECO:0000313" key="7">
    <source>
        <dbReference type="EMBL" id="KAF8817913.1"/>
    </source>
</evidence>
<evidence type="ECO:0000256" key="2">
    <source>
        <dbReference type="ARBA" id="ARBA00008919"/>
    </source>
</evidence>
<sequence>MVKARENCPSDVYKPFPTQVNNRSAILIFQKDLWWTRKADLSGVKDCSNFPVVCEWTMDLAQYDKADAVAYHFAGPWSPPDANKLSIGFCREAFFDHLHHFYPTTNEPSHWQYNVSATHQLKSEIPFHYVRMHSVELGRKRRPVFKEMERAATLISSRCRSYTQRLELAQLLAKQIPVYFYGKCLNNKEWPSDVGKNDLQGLMGRHILNFAFENTNSEDYVTEKLFNALASGAIPVYHGTNTVDKFLPSPDSIIRVSDFKSVEALGNYLKRVISDEALFNFHHSWRYKELPNTLLDRFEFIKERWECRVCKYVYSRKFGCFWDHKRQQIGGPLLEFSRAD</sequence>
<dbReference type="SUPFAM" id="SSF53756">
    <property type="entry name" value="UDP-Glycosyltransferase/glycogen phosphorylase"/>
    <property type="match status" value="1"/>
</dbReference>
<protein>
    <recommendedName>
        <fullName evidence="5">Fucosyltransferase</fullName>
        <ecNumber evidence="5">2.4.1.-</ecNumber>
    </recommendedName>
</protein>
<comment type="similarity">
    <text evidence="2 5">Belongs to the glycosyltransferase 10 family.</text>
</comment>
<keyword evidence="5" id="KW-0812">Transmembrane</keyword>
<gene>
    <name evidence="7" type="ORF">IE077_002879</name>
</gene>
<proteinExistence type="inferred from homology"/>
<keyword evidence="4 5" id="KW-0808">Transferase</keyword>
<dbReference type="Pfam" id="PF00852">
    <property type="entry name" value="Glyco_transf_10"/>
    <property type="match status" value="1"/>
</dbReference>
<evidence type="ECO:0000256" key="4">
    <source>
        <dbReference type="ARBA" id="ARBA00022679"/>
    </source>
</evidence>
<dbReference type="Gene3D" id="3.40.50.11660">
    <property type="entry name" value="Glycosyl transferase family 10, C-terminal domain"/>
    <property type="match status" value="1"/>
</dbReference>
<keyword evidence="3 5" id="KW-0328">Glycosyltransferase</keyword>
<evidence type="ECO:0000256" key="1">
    <source>
        <dbReference type="ARBA" id="ARBA00004922"/>
    </source>
</evidence>
<evidence type="ECO:0000256" key="3">
    <source>
        <dbReference type="ARBA" id="ARBA00022676"/>
    </source>
</evidence>
<dbReference type="PANTHER" id="PTHR11929:SF194">
    <property type="entry name" value="ALPHA-(1,3)-FUCOSYLTRANSFERASE 10"/>
    <property type="match status" value="1"/>
</dbReference>
<dbReference type="EMBL" id="JADAQX010001230">
    <property type="protein sequence ID" value="KAF8817913.1"/>
    <property type="molecule type" value="Genomic_DNA"/>
</dbReference>
<keyword evidence="5" id="KW-0333">Golgi apparatus</keyword>
<dbReference type="InterPro" id="IPR038577">
    <property type="entry name" value="GT10-like_C_sf"/>
</dbReference>
<evidence type="ECO:0000313" key="8">
    <source>
        <dbReference type="Proteomes" id="UP000823046"/>
    </source>
</evidence>
<keyword evidence="5" id="KW-0472">Membrane</keyword>
<keyword evidence="8" id="KW-1185">Reference proteome</keyword>
<name>A0ABQ7J4A9_9APIC</name>
<evidence type="ECO:0000256" key="5">
    <source>
        <dbReference type="RuleBase" id="RU003832"/>
    </source>
</evidence>